<proteinExistence type="predicted"/>
<evidence type="ECO:0000259" key="1">
    <source>
        <dbReference type="Pfam" id="PF01863"/>
    </source>
</evidence>
<dbReference type="Proteomes" id="UP000570361">
    <property type="component" value="Unassembled WGS sequence"/>
</dbReference>
<feature type="domain" description="YgjP-like metallopeptidase" evidence="1">
    <location>
        <begin position="21"/>
        <end position="211"/>
    </location>
</feature>
<dbReference type="PANTHER" id="PTHR30399">
    <property type="entry name" value="UNCHARACTERIZED PROTEIN YGJP"/>
    <property type="match status" value="1"/>
</dbReference>
<dbReference type="EMBL" id="JACHXK010000035">
    <property type="protein sequence ID" value="MBB3114562.1"/>
    <property type="molecule type" value="Genomic_DNA"/>
</dbReference>
<dbReference type="Gene3D" id="3.30.2010.10">
    <property type="entry name" value="Metalloproteases ('zincins'), catalytic domain"/>
    <property type="match status" value="1"/>
</dbReference>
<dbReference type="PANTHER" id="PTHR30399:SF1">
    <property type="entry name" value="UTP PYROPHOSPHATASE"/>
    <property type="match status" value="1"/>
</dbReference>
<evidence type="ECO:0000313" key="2">
    <source>
        <dbReference type="EMBL" id="MBB3114562.1"/>
    </source>
</evidence>
<protein>
    <recommendedName>
        <fullName evidence="1">YgjP-like metallopeptidase domain-containing protein</fullName>
    </recommendedName>
</protein>
<dbReference type="InterPro" id="IPR002725">
    <property type="entry name" value="YgjP-like_metallopeptidase"/>
</dbReference>
<keyword evidence="3" id="KW-1185">Reference proteome</keyword>
<accession>A0A7W5B535</accession>
<sequence>MMKIEVENQIIAFHTQYGSRKKLSIHIEPNGQVIVKVPNGTSEETIASAVRHHGAAILKQLEALAKAREVPKLHDYQEEGKFLHLGRFYALHELIETEGRDEDELRMSLKKFYFANCKQIISERLKIYQAQMKVKAKSFDIVESVTKWGSCSSDRKLTFNYRLAMAPVDVIDYVVVHELSHLTHMNHDRSFWRLVGSIMPDYKAKEAYLARYGQAMTL</sequence>
<dbReference type="Pfam" id="PF01863">
    <property type="entry name" value="YgjP-like"/>
    <property type="match status" value="1"/>
</dbReference>
<dbReference type="AlphaFoldDB" id="A0A7W5B535"/>
<dbReference type="CDD" id="cd07344">
    <property type="entry name" value="M48_yhfN_like"/>
    <property type="match status" value="1"/>
</dbReference>
<comment type="caution">
    <text evidence="2">The sequence shown here is derived from an EMBL/GenBank/DDBJ whole genome shotgun (WGS) entry which is preliminary data.</text>
</comment>
<gene>
    <name evidence="2" type="ORF">FHS18_006683</name>
</gene>
<name>A0A7W5B535_9BACL</name>
<evidence type="ECO:0000313" key="3">
    <source>
        <dbReference type="Proteomes" id="UP000570361"/>
    </source>
</evidence>
<dbReference type="InterPro" id="IPR053136">
    <property type="entry name" value="UTP_pyrophosphatase-like"/>
</dbReference>
<reference evidence="2 3" key="1">
    <citation type="submission" date="2020-08" db="EMBL/GenBank/DDBJ databases">
        <title>Genomic Encyclopedia of Type Strains, Phase III (KMG-III): the genomes of soil and plant-associated and newly described type strains.</title>
        <authorList>
            <person name="Whitman W."/>
        </authorList>
    </citation>
    <scope>NUCLEOTIDE SEQUENCE [LARGE SCALE GENOMIC DNA]</scope>
    <source>
        <strain evidence="2 3">CECT 5862</strain>
    </source>
</reference>
<organism evidence="2 3">
    <name type="scientific">Paenibacillus phyllosphaerae</name>
    <dbReference type="NCBI Taxonomy" id="274593"/>
    <lineage>
        <taxon>Bacteria</taxon>
        <taxon>Bacillati</taxon>
        <taxon>Bacillota</taxon>
        <taxon>Bacilli</taxon>
        <taxon>Bacillales</taxon>
        <taxon>Paenibacillaceae</taxon>
        <taxon>Paenibacillus</taxon>
    </lineage>
</organism>